<name>A0AAQ4EB27_AMBAM</name>
<dbReference type="Proteomes" id="UP001321473">
    <property type="component" value="Unassembled WGS sequence"/>
</dbReference>
<proteinExistence type="predicted"/>
<gene>
    <name evidence="1" type="ORF">V5799_024791</name>
</gene>
<evidence type="ECO:0000313" key="2">
    <source>
        <dbReference type="Proteomes" id="UP001321473"/>
    </source>
</evidence>
<feature type="non-terminal residue" evidence="1">
    <location>
        <position position="1"/>
    </location>
</feature>
<evidence type="ECO:0000313" key="1">
    <source>
        <dbReference type="EMBL" id="KAK8771965.1"/>
    </source>
</evidence>
<reference evidence="1 2" key="1">
    <citation type="journal article" date="2023" name="Arcadia Sci">
        <title>De novo assembly of a long-read Amblyomma americanum tick genome.</title>
        <authorList>
            <person name="Chou S."/>
            <person name="Poskanzer K.E."/>
            <person name="Rollins M."/>
            <person name="Thuy-Boun P.S."/>
        </authorList>
    </citation>
    <scope>NUCLEOTIDE SEQUENCE [LARGE SCALE GENOMIC DNA]</scope>
    <source>
        <strain evidence="1">F_SG_1</strain>
        <tissue evidence="1">Salivary glands</tissue>
    </source>
</reference>
<dbReference type="AlphaFoldDB" id="A0AAQ4EB27"/>
<sequence length="58" mass="5963">WGARTAIKAPRKRVSTSFLAALTNGSEEVSGLLPSGEKTKMGALGSLPRTADFAASIS</sequence>
<dbReference type="EMBL" id="JARKHS020019036">
    <property type="protein sequence ID" value="KAK8771965.1"/>
    <property type="molecule type" value="Genomic_DNA"/>
</dbReference>
<protein>
    <submittedName>
        <fullName evidence="1">Uncharacterized protein</fullName>
    </submittedName>
</protein>
<organism evidence="1 2">
    <name type="scientific">Amblyomma americanum</name>
    <name type="common">Lone star tick</name>
    <dbReference type="NCBI Taxonomy" id="6943"/>
    <lineage>
        <taxon>Eukaryota</taxon>
        <taxon>Metazoa</taxon>
        <taxon>Ecdysozoa</taxon>
        <taxon>Arthropoda</taxon>
        <taxon>Chelicerata</taxon>
        <taxon>Arachnida</taxon>
        <taxon>Acari</taxon>
        <taxon>Parasitiformes</taxon>
        <taxon>Ixodida</taxon>
        <taxon>Ixodoidea</taxon>
        <taxon>Ixodidae</taxon>
        <taxon>Amblyomminae</taxon>
        <taxon>Amblyomma</taxon>
    </lineage>
</organism>
<comment type="caution">
    <text evidence="1">The sequence shown here is derived from an EMBL/GenBank/DDBJ whole genome shotgun (WGS) entry which is preliminary data.</text>
</comment>
<keyword evidence="2" id="KW-1185">Reference proteome</keyword>
<accession>A0AAQ4EB27</accession>